<keyword evidence="10" id="KW-1185">Reference proteome</keyword>
<dbReference type="SMART" id="SM00428">
    <property type="entry name" value="H3"/>
    <property type="match status" value="1"/>
</dbReference>
<reference evidence="11" key="1">
    <citation type="submission" date="2025-08" db="UniProtKB">
        <authorList>
            <consortium name="RefSeq"/>
        </authorList>
    </citation>
    <scope>IDENTIFICATION</scope>
</reference>
<feature type="compositionally biased region" description="Basic residues" evidence="8">
    <location>
        <begin position="1"/>
        <end position="13"/>
    </location>
</feature>
<evidence type="ECO:0000256" key="6">
    <source>
        <dbReference type="ARBA" id="ARBA00023242"/>
    </source>
</evidence>
<accession>A0ABM0K974</accession>
<dbReference type="InterPro" id="IPR000164">
    <property type="entry name" value="Histone_H3/CENP-A"/>
</dbReference>
<dbReference type="PANTHER" id="PTHR45810">
    <property type="entry name" value="HISTONE H3.2"/>
    <property type="match status" value="1"/>
</dbReference>
<organism evidence="10 11">
    <name type="scientific">Aplysia californica</name>
    <name type="common">California sea hare</name>
    <dbReference type="NCBI Taxonomy" id="6500"/>
    <lineage>
        <taxon>Eukaryota</taxon>
        <taxon>Metazoa</taxon>
        <taxon>Spiralia</taxon>
        <taxon>Lophotrochozoa</taxon>
        <taxon>Mollusca</taxon>
        <taxon>Gastropoda</taxon>
        <taxon>Heterobranchia</taxon>
        <taxon>Euthyneura</taxon>
        <taxon>Tectipleura</taxon>
        <taxon>Aplysiida</taxon>
        <taxon>Aplysioidea</taxon>
        <taxon>Aplysiidae</taxon>
        <taxon>Aplysia</taxon>
    </lineage>
</organism>
<dbReference type="PANTHER" id="PTHR45810:SF17">
    <property type="entry name" value="HISTONE H3-LIKE CENTROMERIC PROTEIN A"/>
    <property type="match status" value="1"/>
</dbReference>
<keyword evidence="5" id="KW-0238">DNA-binding</keyword>
<evidence type="ECO:0000259" key="9">
    <source>
        <dbReference type="Pfam" id="PF00125"/>
    </source>
</evidence>
<evidence type="ECO:0000256" key="7">
    <source>
        <dbReference type="ARBA" id="ARBA00023269"/>
    </source>
</evidence>
<evidence type="ECO:0000256" key="2">
    <source>
        <dbReference type="ARBA" id="ARBA00004286"/>
    </source>
</evidence>
<dbReference type="GeneID" id="101849980"/>
<evidence type="ECO:0000313" key="10">
    <source>
        <dbReference type="Proteomes" id="UP000694888"/>
    </source>
</evidence>
<keyword evidence="6" id="KW-0539">Nucleus</keyword>
<dbReference type="SUPFAM" id="SSF47113">
    <property type="entry name" value="Histone-fold"/>
    <property type="match status" value="1"/>
</dbReference>
<keyword evidence="7" id="KW-0544">Nucleosome core</keyword>
<feature type="compositionally biased region" description="Low complexity" evidence="8">
    <location>
        <begin position="17"/>
        <end position="30"/>
    </location>
</feature>
<dbReference type="RefSeq" id="XP_005111878.3">
    <property type="nucleotide sequence ID" value="XM_005111821.3"/>
</dbReference>
<evidence type="ECO:0000256" key="4">
    <source>
        <dbReference type="ARBA" id="ARBA00022454"/>
    </source>
</evidence>
<name>A0ABM0K974_APLCA</name>
<protein>
    <submittedName>
        <fullName evidence="11">Histone H3-5</fullName>
    </submittedName>
</protein>
<dbReference type="InterPro" id="IPR007125">
    <property type="entry name" value="H2A/H2B/H3"/>
</dbReference>
<feature type="domain" description="Core Histone H2A/H2B/H3" evidence="9">
    <location>
        <begin position="75"/>
        <end position="139"/>
    </location>
</feature>
<dbReference type="Proteomes" id="UP000694888">
    <property type="component" value="Unplaced"/>
</dbReference>
<evidence type="ECO:0000256" key="5">
    <source>
        <dbReference type="ARBA" id="ARBA00023125"/>
    </source>
</evidence>
<feature type="region of interest" description="Disordered" evidence="8">
    <location>
        <begin position="1"/>
        <end position="77"/>
    </location>
</feature>
<comment type="subcellular location">
    <subcellularLocation>
        <location evidence="2">Chromosome</location>
    </subcellularLocation>
    <subcellularLocation>
        <location evidence="1">Nucleus</location>
    </subcellularLocation>
</comment>
<feature type="compositionally biased region" description="Low complexity" evidence="8">
    <location>
        <begin position="39"/>
        <end position="62"/>
    </location>
</feature>
<keyword evidence="4" id="KW-0158">Chromosome</keyword>
<gene>
    <name evidence="11" type="primary">LOC101849980</name>
</gene>
<dbReference type="Pfam" id="PF00125">
    <property type="entry name" value="Histone"/>
    <property type="match status" value="1"/>
</dbReference>
<evidence type="ECO:0000256" key="1">
    <source>
        <dbReference type="ARBA" id="ARBA00004123"/>
    </source>
</evidence>
<evidence type="ECO:0000256" key="3">
    <source>
        <dbReference type="ARBA" id="ARBA00010343"/>
    </source>
</evidence>
<evidence type="ECO:0000313" key="11">
    <source>
        <dbReference type="RefSeq" id="XP_005111878.3"/>
    </source>
</evidence>
<proteinExistence type="inferred from homology"/>
<dbReference type="InterPro" id="IPR009072">
    <property type="entry name" value="Histone-fold"/>
</dbReference>
<evidence type="ECO:0000256" key="8">
    <source>
        <dbReference type="SAM" id="MobiDB-lite"/>
    </source>
</evidence>
<comment type="similarity">
    <text evidence="3">Belongs to the histone H3 family.</text>
</comment>
<sequence length="142" mass="15693">MPRAAQKKAHVPQKRTSFGSSKSRVSPSSSPEDDDARYRAVAGRVSSSGSSTKVGSGSGRTRPTPASPQKRRRRPGTVALQEIRRFQKSTDLLLRKLPFARVVREVGAKVAPYSMQNLRWQSLAILCLQEVCLAAFDQVKRK</sequence>
<dbReference type="Gene3D" id="1.10.20.10">
    <property type="entry name" value="Histone, subunit A"/>
    <property type="match status" value="1"/>
</dbReference>
<dbReference type="PRINTS" id="PR00622">
    <property type="entry name" value="HISTONEH3"/>
</dbReference>